<sequence length="261" mass="30585">MRRFIIAILLWGQFFVVQKYAAAGEIPPFRWQVGERLTWKVSWSFIRLGTLQMIVEDTVRIKNQKLYRIKLLMDSNPVLIFVNIHNQYECLIDSLFRPVIYLVNENESGNKNILLYQFDYDKRQALMQVLDVNDSTHVLDEKIINLEHNLYDGISLTFFARGNASPNKTFELYTFINDRTGPLDMRFGSEVEEVKIRSVGKELLTIRVEGTFHIKGIAGVTGDYKGWFTRDERRVPLKALLKVFVGNVVVELESWKNWHYE</sequence>
<evidence type="ECO:0000313" key="3">
    <source>
        <dbReference type="Proteomes" id="UP000004671"/>
    </source>
</evidence>
<dbReference type="PaxDb" id="880073-Calab_3037"/>
<evidence type="ECO:0000313" key="2">
    <source>
        <dbReference type="EMBL" id="EHO42643.1"/>
    </source>
</evidence>
<dbReference type="eggNOG" id="ENOG5033MAE">
    <property type="taxonomic scope" value="Bacteria"/>
</dbReference>
<reference evidence="1 4" key="2">
    <citation type="submission" date="2016-11" db="EMBL/GenBank/DDBJ databases">
        <title>Genomic analysis of Caldithrix abyssi and proposal of a novel bacterial phylum Caldithrichaeota.</title>
        <authorList>
            <person name="Kublanov I."/>
            <person name="Sigalova O."/>
            <person name="Gavrilov S."/>
            <person name="Lebedinsky A."/>
            <person name="Ivanova N."/>
            <person name="Daum C."/>
            <person name="Reddy T."/>
            <person name="Klenk H.P."/>
            <person name="Goker M."/>
            <person name="Reva O."/>
            <person name="Miroshnichenko M."/>
            <person name="Kyprides N."/>
            <person name="Woyke T."/>
            <person name="Gelfand M."/>
        </authorList>
    </citation>
    <scope>NUCLEOTIDE SEQUENCE [LARGE SCALE GENOMIC DNA]</scope>
    <source>
        <strain evidence="1 4">LF13</strain>
    </source>
</reference>
<name>H1XT76_CALAY</name>
<dbReference type="EMBL" id="CP018099">
    <property type="protein sequence ID" value="APF18656.1"/>
    <property type="molecule type" value="Genomic_DNA"/>
</dbReference>
<dbReference type="Proteomes" id="UP000004671">
    <property type="component" value="Chromosome"/>
</dbReference>
<evidence type="ECO:0000313" key="1">
    <source>
        <dbReference type="EMBL" id="APF18656.1"/>
    </source>
</evidence>
<dbReference type="InParanoid" id="H1XT76"/>
<dbReference type="InterPro" id="IPR021457">
    <property type="entry name" value="DUF3108"/>
</dbReference>
<reference evidence="2 3" key="1">
    <citation type="submission" date="2011-09" db="EMBL/GenBank/DDBJ databases">
        <title>The permanent draft genome of Caldithrix abyssi DSM 13497.</title>
        <authorList>
            <consortium name="US DOE Joint Genome Institute (JGI-PGF)"/>
            <person name="Lucas S."/>
            <person name="Han J."/>
            <person name="Lapidus A."/>
            <person name="Bruce D."/>
            <person name="Goodwin L."/>
            <person name="Pitluck S."/>
            <person name="Peters L."/>
            <person name="Kyrpides N."/>
            <person name="Mavromatis K."/>
            <person name="Ivanova N."/>
            <person name="Mikhailova N."/>
            <person name="Chertkov O."/>
            <person name="Detter J.C."/>
            <person name="Tapia R."/>
            <person name="Han C."/>
            <person name="Land M."/>
            <person name="Hauser L."/>
            <person name="Markowitz V."/>
            <person name="Cheng J.-F."/>
            <person name="Hugenholtz P."/>
            <person name="Woyke T."/>
            <person name="Wu D."/>
            <person name="Spring S."/>
            <person name="Brambilla E."/>
            <person name="Klenk H.-P."/>
            <person name="Eisen J.A."/>
        </authorList>
    </citation>
    <scope>NUCLEOTIDE SEQUENCE [LARGE SCALE GENOMIC DNA]</scope>
    <source>
        <strain evidence="2 3">DSM 13497</strain>
    </source>
</reference>
<dbReference type="KEGG" id="caby:Cabys_1907"/>
<dbReference type="STRING" id="880073.Cabys_1907"/>
<accession>H1XT76</accession>
<dbReference type="RefSeq" id="WP_006929999.1">
    <property type="nucleotide sequence ID" value="NZ_CM001402.1"/>
</dbReference>
<keyword evidence="3" id="KW-1185">Reference proteome</keyword>
<dbReference type="EMBL" id="CM001402">
    <property type="protein sequence ID" value="EHO42643.1"/>
    <property type="molecule type" value="Genomic_DNA"/>
</dbReference>
<organism evidence="2 3">
    <name type="scientific">Caldithrix abyssi DSM 13497</name>
    <dbReference type="NCBI Taxonomy" id="880073"/>
    <lineage>
        <taxon>Bacteria</taxon>
        <taxon>Pseudomonadati</taxon>
        <taxon>Calditrichota</taxon>
        <taxon>Calditrichia</taxon>
        <taxon>Calditrichales</taxon>
        <taxon>Calditrichaceae</taxon>
        <taxon>Caldithrix</taxon>
    </lineage>
</organism>
<dbReference type="HOGENOM" id="CLU_1064289_0_0_0"/>
<proteinExistence type="predicted"/>
<evidence type="ECO:0000313" key="4">
    <source>
        <dbReference type="Proteomes" id="UP000183868"/>
    </source>
</evidence>
<dbReference type="OrthoDB" id="9808473at2"/>
<protein>
    <recommendedName>
        <fullName evidence="5">DUF3108 domain-containing protein</fullName>
    </recommendedName>
</protein>
<dbReference type="Pfam" id="PF11306">
    <property type="entry name" value="DUF3108"/>
    <property type="match status" value="1"/>
</dbReference>
<dbReference type="AlphaFoldDB" id="H1XT76"/>
<gene>
    <name evidence="1" type="ORF">Cabys_1907</name>
    <name evidence="2" type="ORF">Calab_3037</name>
</gene>
<evidence type="ECO:0008006" key="5">
    <source>
        <dbReference type="Google" id="ProtNLM"/>
    </source>
</evidence>
<dbReference type="Proteomes" id="UP000183868">
    <property type="component" value="Chromosome"/>
</dbReference>